<dbReference type="Pfam" id="PF01063">
    <property type="entry name" value="Aminotran_4"/>
    <property type="match status" value="1"/>
</dbReference>
<dbReference type="RefSeq" id="WP_190614796.1">
    <property type="nucleotide sequence ID" value="NZ_AP018712.1"/>
</dbReference>
<gene>
    <name evidence="6" type="primary">ilvE</name>
    <name evidence="6" type="ORF">OSSY52_20750</name>
</gene>
<dbReference type="InterPro" id="IPR043131">
    <property type="entry name" value="BCAT-like_N"/>
</dbReference>
<dbReference type="EMBL" id="AP018712">
    <property type="protein sequence ID" value="BBE31934.1"/>
    <property type="molecule type" value="Genomic_DNA"/>
</dbReference>
<keyword evidence="6" id="KW-0808">Transferase</keyword>
<evidence type="ECO:0000256" key="4">
    <source>
        <dbReference type="RuleBase" id="RU004106"/>
    </source>
</evidence>
<dbReference type="InterPro" id="IPR050571">
    <property type="entry name" value="Class-IV_PLP-Dep_Aminotrnsfr"/>
</dbReference>
<dbReference type="InterPro" id="IPR001544">
    <property type="entry name" value="Aminotrans_IV"/>
</dbReference>
<dbReference type="GO" id="GO:0046394">
    <property type="term" value="P:carboxylic acid biosynthetic process"/>
    <property type="evidence" value="ECO:0007669"/>
    <property type="project" value="UniProtKB-ARBA"/>
</dbReference>
<dbReference type="PANTHER" id="PTHR42743">
    <property type="entry name" value="AMINO-ACID AMINOTRANSFERASE"/>
    <property type="match status" value="1"/>
</dbReference>
<dbReference type="InterPro" id="IPR043132">
    <property type="entry name" value="BCAT-like_C"/>
</dbReference>
<protein>
    <submittedName>
        <fullName evidence="6">Putative branched-chain-amino-acid aminotransferase</fullName>
    </submittedName>
</protein>
<reference evidence="6 7" key="1">
    <citation type="submission" date="2018-06" db="EMBL/GenBank/DDBJ databases">
        <title>Genome sequencing of Oceanotoga sp. sy52.</title>
        <authorList>
            <person name="Mori K."/>
        </authorList>
    </citation>
    <scope>NUCLEOTIDE SEQUENCE [LARGE SCALE GENOMIC DNA]</scope>
    <source>
        <strain evidence="7">sy52</strain>
    </source>
</reference>
<dbReference type="InterPro" id="IPR018300">
    <property type="entry name" value="Aminotrans_IV_CS"/>
</dbReference>
<comment type="cofactor">
    <cofactor evidence="1 5">
        <name>pyridoxal 5'-phosphate</name>
        <dbReference type="ChEBI" id="CHEBI:597326"/>
    </cofactor>
</comment>
<dbReference type="FunFam" id="3.20.10.10:FF:000002">
    <property type="entry name" value="D-alanine aminotransferase"/>
    <property type="match status" value="1"/>
</dbReference>
<dbReference type="GO" id="GO:0008652">
    <property type="term" value="P:amino acid biosynthetic process"/>
    <property type="evidence" value="ECO:0007669"/>
    <property type="project" value="UniProtKB-ARBA"/>
</dbReference>
<organism evidence="6 7">
    <name type="scientific">Tepiditoga spiralis</name>
    <dbReference type="NCBI Taxonomy" id="2108365"/>
    <lineage>
        <taxon>Bacteria</taxon>
        <taxon>Thermotogati</taxon>
        <taxon>Thermotogota</taxon>
        <taxon>Thermotogae</taxon>
        <taxon>Petrotogales</taxon>
        <taxon>Petrotogaceae</taxon>
        <taxon>Tepiditoga</taxon>
    </lineage>
</organism>
<evidence type="ECO:0000256" key="2">
    <source>
        <dbReference type="ARBA" id="ARBA00009320"/>
    </source>
</evidence>
<dbReference type="AlphaFoldDB" id="A0A7G1G9L9"/>
<keyword evidence="6" id="KW-0032">Aminotransferase</keyword>
<evidence type="ECO:0000256" key="3">
    <source>
        <dbReference type="ARBA" id="ARBA00022898"/>
    </source>
</evidence>
<dbReference type="InterPro" id="IPR036038">
    <property type="entry name" value="Aminotransferase-like"/>
</dbReference>
<dbReference type="Gene3D" id="3.20.10.10">
    <property type="entry name" value="D-amino Acid Aminotransferase, subunit A, domain 2"/>
    <property type="match status" value="1"/>
</dbReference>
<keyword evidence="3 5" id="KW-0663">Pyridoxal phosphate</keyword>
<keyword evidence="7" id="KW-1185">Reference proteome</keyword>
<dbReference type="InParanoid" id="A0A7G1G9L9"/>
<dbReference type="PANTHER" id="PTHR42743:SF4">
    <property type="entry name" value="BRANCHED-CHAIN-AMINO-ACID AMINOTRANSFERASE-RELATED"/>
    <property type="match status" value="1"/>
</dbReference>
<dbReference type="KEGG" id="ocy:OSSY52_20750"/>
<dbReference type="CDD" id="cd00449">
    <property type="entry name" value="PLPDE_IV"/>
    <property type="match status" value="1"/>
</dbReference>
<dbReference type="SUPFAM" id="SSF56752">
    <property type="entry name" value="D-aminoacid aminotransferase-like PLP-dependent enzymes"/>
    <property type="match status" value="1"/>
</dbReference>
<evidence type="ECO:0000313" key="7">
    <source>
        <dbReference type="Proteomes" id="UP000516361"/>
    </source>
</evidence>
<evidence type="ECO:0000256" key="1">
    <source>
        <dbReference type="ARBA" id="ARBA00001933"/>
    </source>
</evidence>
<comment type="similarity">
    <text evidence="2 4">Belongs to the class-IV pyridoxal-phosphate-dependent aminotransferase family.</text>
</comment>
<dbReference type="Gene3D" id="3.30.470.10">
    <property type="match status" value="1"/>
</dbReference>
<accession>A0A7G1G9L9</accession>
<name>A0A7G1G9L9_9BACT</name>
<dbReference type="PROSITE" id="PS00770">
    <property type="entry name" value="AA_TRANSFER_CLASS_4"/>
    <property type="match status" value="1"/>
</dbReference>
<proteinExistence type="inferred from homology"/>
<evidence type="ECO:0000313" key="6">
    <source>
        <dbReference type="EMBL" id="BBE31934.1"/>
    </source>
</evidence>
<evidence type="ECO:0000256" key="5">
    <source>
        <dbReference type="RuleBase" id="RU004516"/>
    </source>
</evidence>
<dbReference type="Proteomes" id="UP000516361">
    <property type="component" value="Chromosome"/>
</dbReference>
<sequence length="272" mass="31891">MFYNGIEWSEYPLISADDDGFVRGYSIYEVFRTYSKQFFALSKNYLRLKKSSDFLGIEIPSFEKILEILEQAKKLHSFQEYRFKLYVTPYTASIKSFYLFVEEIKDDKELIDEGVVLNIARERKPHAPVVPYYVKTPLNGFTRYLNKKYDYYYDSIVLNEFGYVTECTYSNIFFVNSGVLITPYLSAGVLPGITRENVIELSKNLSIEVEERNVELWELLSAEEVFITHTSRGIVPVKRIYPHFTFSVPGIVTDTLLQNWSDFIKDYPEEKI</sequence>
<dbReference type="GO" id="GO:0008483">
    <property type="term" value="F:transaminase activity"/>
    <property type="evidence" value="ECO:0007669"/>
    <property type="project" value="UniProtKB-KW"/>
</dbReference>